<sequence>MGRWFDAGAAICVGAAPPESTAIQVTRDWVHMEGR</sequence>
<accession>Q9P9X1</accession>
<dbReference type="KEGG" id="xfa:XF_2749"/>
<dbReference type="AlphaFoldDB" id="Q9P9X1"/>
<evidence type="ECO:0000313" key="2">
    <source>
        <dbReference type="Proteomes" id="UP000000812"/>
    </source>
</evidence>
<protein>
    <submittedName>
        <fullName evidence="1">Uncharacterized protein</fullName>
    </submittedName>
</protein>
<gene>
    <name evidence="1" type="ordered locus">XF_2749</name>
</gene>
<dbReference type="STRING" id="160492.XF_2749"/>
<dbReference type="HOGENOM" id="CLU_3368144_0_0_6"/>
<dbReference type="EMBL" id="AE003849">
    <property type="protein sequence ID" value="AAF85534.1"/>
    <property type="molecule type" value="Genomic_DNA"/>
</dbReference>
<reference evidence="1 2" key="1">
    <citation type="journal article" date="2000" name="Nature">
        <title>The genome sequence of the plant pathogen Xylella fastidiosa.</title>
        <authorList>
            <person name="Simpson A.J."/>
            <person name="Reinach F.C."/>
            <person name="Arruda P."/>
            <person name="Abreu F.A."/>
            <person name="Acencio M."/>
            <person name="Alvarenga R."/>
            <person name="Alves L.M."/>
            <person name="Araya J.E."/>
            <person name="Baia G.S."/>
            <person name="Baptista C.S."/>
            <person name="Barros M.H."/>
            <person name="Bonaccorsi E.D."/>
            <person name="Bordin S."/>
            <person name="Bove J.M."/>
            <person name="Briones M.R."/>
            <person name="Bueno M.R."/>
            <person name="Camargo A.A."/>
            <person name="Camargo L.E."/>
            <person name="Carraro D.M."/>
            <person name="Carrer H."/>
            <person name="Colauto N.B."/>
            <person name="Colombo C."/>
            <person name="Costa F.F."/>
            <person name="Costa M.C."/>
            <person name="Costa-Neto C.M."/>
            <person name="Coutinho L.L."/>
            <person name="Cristofani M."/>
            <person name="Dias-Neto E."/>
            <person name="Docena C."/>
            <person name="El-Dorry H."/>
            <person name="Facincani A.P."/>
            <person name="Ferreira A.J."/>
            <person name="Ferreira V.C."/>
            <person name="Ferro J.A."/>
            <person name="Fraga J.S."/>
            <person name="Franca S.C."/>
            <person name="Franco M.C."/>
            <person name="Frohme M."/>
            <person name="Furlan L.R."/>
            <person name="Garnier M."/>
            <person name="Goldman G.H."/>
            <person name="Goldman M.H."/>
            <person name="Gomes S.L."/>
            <person name="Gruber A."/>
            <person name="Ho P.L."/>
            <person name="Hoheisel J.D."/>
            <person name="Junqueira M.L."/>
            <person name="Kemper E.L."/>
            <person name="Kitajima J.P."/>
            <person name="Krieger J.E."/>
            <person name="Kuramae E.E."/>
            <person name="Laigret F."/>
            <person name="Lambais M.R."/>
            <person name="Leite L.C."/>
            <person name="Lemos E.G."/>
            <person name="Lemos M.V."/>
            <person name="Lopes S.A."/>
            <person name="Lopes C.R."/>
            <person name="Machado J.A."/>
            <person name="Machado M.A."/>
            <person name="Madeira A.M."/>
            <person name="Madeira H.M."/>
            <person name="Marino C.L."/>
            <person name="Marques M.V."/>
            <person name="Martins E.A."/>
            <person name="Martins E.M."/>
            <person name="Matsukuma A.Y."/>
            <person name="Menck C.F."/>
            <person name="Miracca E.C."/>
            <person name="Miyaki C.Y."/>
            <person name="Monteriro-Vitorello C.B."/>
            <person name="Moon D.H."/>
            <person name="Nagai M.A."/>
            <person name="Nascimento A.L."/>
            <person name="Netto L.E."/>
            <person name="Nhani A.Jr."/>
            <person name="Nobrega F.G."/>
            <person name="Nunes L.R."/>
            <person name="Oliveira M.A."/>
            <person name="de Oliveira M.C."/>
            <person name="de Oliveira R.C."/>
            <person name="Palmieri D.A."/>
            <person name="Paris A."/>
            <person name="Peixoto B.R."/>
            <person name="Pereira G.A."/>
            <person name="Pereira H.A.Jr."/>
            <person name="Pesquero J.B."/>
            <person name="Quaggio R.B."/>
            <person name="Roberto P.G."/>
            <person name="Rodrigues V."/>
            <person name="de M Rosa A.J."/>
            <person name="de Rosa V.E.Jr."/>
            <person name="de Sa R.G."/>
            <person name="Santelli R.V."/>
            <person name="Sawasaki H.E."/>
            <person name="da Silva A.C."/>
            <person name="da Silva A.M."/>
            <person name="da Silva F.R."/>
            <person name="da Silva W.A.Jr."/>
            <person name="da Silveira J.F."/>
            <person name="Silvestri M.L."/>
            <person name="Siqueira W.J."/>
            <person name="de Souza A.A."/>
            <person name="de Souza A.P."/>
            <person name="Terenzi M.F."/>
            <person name="Truffi D."/>
            <person name="Tsai S.M."/>
            <person name="Tsuhako M.H."/>
            <person name="Vallada H."/>
            <person name="Van Sluys M.A."/>
            <person name="Verjovski-Almeida S."/>
            <person name="Vettore A.L."/>
            <person name="Zago M.A."/>
            <person name="Zatz M."/>
            <person name="Meidanis J."/>
            <person name="Setubal J.C."/>
        </authorList>
    </citation>
    <scope>NUCLEOTIDE SEQUENCE [LARGE SCALE GENOMIC DNA]</scope>
    <source>
        <strain evidence="1 2">9a5c</strain>
    </source>
</reference>
<proteinExistence type="predicted"/>
<dbReference type="PIR" id="A82520">
    <property type="entry name" value="A82520"/>
</dbReference>
<evidence type="ECO:0000313" key="1">
    <source>
        <dbReference type="EMBL" id="AAF85534.1"/>
    </source>
</evidence>
<name>Q9P9X1_XYLFA</name>
<organism evidence="1 2">
    <name type="scientific">Xylella fastidiosa (strain 9a5c)</name>
    <dbReference type="NCBI Taxonomy" id="160492"/>
    <lineage>
        <taxon>Bacteria</taxon>
        <taxon>Pseudomonadati</taxon>
        <taxon>Pseudomonadota</taxon>
        <taxon>Gammaproteobacteria</taxon>
        <taxon>Lysobacterales</taxon>
        <taxon>Lysobacteraceae</taxon>
        <taxon>Xylella</taxon>
    </lineage>
</organism>
<dbReference type="Proteomes" id="UP000000812">
    <property type="component" value="Chromosome"/>
</dbReference>